<protein>
    <submittedName>
        <fullName evidence="1">Uncharacterized protein</fullName>
    </submittedName>
</protein>
<dbReference type="Proteomes" id="UP000784294">
    <property type="component" value="Unassembled WGS sequence"/>
</dbReference>
<sequence length="113" mass="13202">MRMEDIRKLVQLEAVGVVRRGPIRTTTAPRQPPHGLRWKQLTNPFHLPLKTNWKLLQRQSIKGFFGTQFFYVQIIWIFSNDYLISGVGEWGLSAGQEPCQRHLVPVVEMIQFQ</sequence>
<dbReference type="AlphaFoldDB" id="A0A448XFB2"/>
<evidence type="ECO:0000313" key="2">
    <source>
        <dbReference type="Proteomes" id="UP000784294"/>
    </source>
</evidence>
<evidence type="ECO:0000313" key="1">
    <source>
        <dbReference type="EMBL" id="VEL35323.1"/>
    </source>
</evidence>
<accession>A0A448XFB2</accession>
<dbReference type="EMBL" id="CAAALY010249572">
    <property type="protein sequence ID" value="VEL35323.1"/>
    <property type="molecule type" value="Genomic_DNA"/>
</dbReference>
<proteinExistence type="predicted"/>
<reference evidence="1" key="1">
    <citation type="submission" date="2018-11" db="EMBL/GenBank/DDBJ databases">
        <authorList>
            <consortium name="Pathogen Informatics"/>
        </authorList>
    </citation>
    <scope>NUCLEOTIDE SEQUENCE</scope>
</reference>
<keyword evidence="2" id="KW-1185">Reference proteome</keyword>
<gene>
    <name evidence="1" type="ORF">PXEA_LOCUS28763</name>
</gene>
<organism evidence="1 2">
    <name type="scientific">Protopolystoma xenopodis</name>
    <dbReference type="NCBI Taxonomy" id="117903"/>
    <lineage>
        <taxon>Eukaryota</taxon>
        <taxon>Metazoa</taxon>
        <taxon>Spiralia</taxon>
        <taxon>Lophotrochozoa</taxon>
        <taxon>Platyhelminthes</taxon>
        <taxon>Monogenea</taxon>
        <taxon>Polyopisthocotylea</taxon>
        <taxon>Polystomatidea</taxon>
        <taxon>Polystomatidae</taxon>
        <taxon>Protopolystoma</taxon>
    </lineage>
</organism>
<name>A0A448XFB2_9PLAT</name>
<comment type="caution">
    <text evidence="1">The sequence shown here is derived from an EMBL/GenBank/DDBJ whole genome shotgun (WGS) entry which is preliminary data.</text>
</comment>